<dbReference type="GeneID" id="106177251"/>
<organism evidence="2 3">
    <name type="scientific">Lingula anatina</name>
    <name type="common">Brachiopod</name>
    <name type="synonym">Lingula unguis</name>
    <dbReference type="NCBI Taxonomy" id="7574"/>
    <lineage>
        <taxon>Eukaryota</taxon>
        <taxon>Metazoa</taxon>
        <taxon>Spiralia</taxon>
        <taxon>Lophotrochozoa</taxon>
        <taxon>Brachiopoda</taxon>
        <taxon>Linguliformea</taxon>
        <taxon>Lingulata</taxon>
        <taxon>Lingulida</taxon>
        <taxon>Linguloidea</taxon>
        <taxon>Lingulidae</taxon>
        <taxon>Lingula</taxon>
    </lineage>
</organism>
<keyword evidence="2" id="KW-1185">Reference proteome</keyword>
<evidence type="ECO:0000313" key="3">
    <source>
        <dbReference type="RefSeq" id="XP_013415427.1"/>
    </source>
</evidence>
<name>A0A1S3JYQ8_LINAN</name>
<evidence type="ECO:0000256" key="1">
    <source>
        <dbReference type="SAM" id="Phobius"/>
    </source>
</evidence>
<keyword evidence="1" id="KW-1133">Transmembrane helix</keyword>
<dbReference type="RefSeq" id="XP_013415427.1">
    <property type="nucleotide sequence ID" value="XM_013559973.1"/>
</dbReference>
<protein>
    <submittedName>
        <fullName evidence="3">Chromaffin granule amine transporter</fullName>
    </submittedName>
</protein>
<dbReference type="STRING" id="7574.A0A1S3JYQ8"/>
<keyword evidence="1" id="KW-0812">Transmembrane</keyword>
<dbReference type="InterPro" id="IPR036259">
    <property type="entry name" value="MFS_trans_sf"/>
</dbReference>
<accession>A0A1S3JYQ8</accession>
<evidence type="ECO:0000313" key="2">
    <source>
        <dbReference type="Proteomes" id="UP000085678"/>
    </source>
</evidence>
<gene>
    <name evidence="3" type="primary">LOC106177251</name>
</gene>
<proteinExistence type="predicted"/>
<feature type="transmembrane region" description="Helical" evidence="1">
    <location>
        <begin position="16"/>
        <end position="38"/>
    </location>
</feature>
<feature type="transmembrane region" description="Helical" evidence="1">
    <location>
        <begin position="44"/>
        <end position="65"/>
    </location>
</feature>
<dbReference type="KEGG" id="lak:106177251"/>
<sequence>MGDLVEIRHRAEYGQVYGLTSGAYSLGFITGTVGAGVLVDVTSFNWVCRGIAVLMILYTCICILFRNPKGTNLDTEDPETLKLVGSEFTDKYGAQKSHDIPMSNE</sequence>
<dbReference type="OrthoDB" id="5086884at2759"/>
<dbReference type="SUPFAM" id="SSF103473">
    <property type="entry name" value="MFS general substrate transporter"/>
    <property type="match status" value="1"/>
</dbReference>
<dbReference type="InParanoid" id="A0A1S3JYQ8"/>
<reference evidence="3" key="1">
    <citation type="submission" date="2025-08" db="UniProtKB">
        <authorList>
            <consortium name="RefSeq"/>
        </authorList>
    </citation>
    <scope>IDENTIFICATION</scope>
    <source>
        <tissue evidence="3">Gonads</tissue>
    </source>
</reference>
<dbReference type="AlphaFoldDB" id="A0A1S3JYQ8"/>
<keyword evidence="1" id="KW-0472">Membrane</keyword>
<dbReference type="Gene3D" id="1.20.1250.20">
    <property type="entry name" value="MFS general substrate transporter like domains"/>
    <property type="match status" value="1"/>
</dbReference>
<dbReference type="Proteomes" id="UP000085678">
    <property type="component" value="Unplaced"/>
</dbReference>